<dbReference type="WBParaSite" id="ACOC_0000648601-mRNA-1">
    <property type="protein sequence ID" value="ACOC_0000648601-mRNA-1"/>
    <property type="gene ID" value="ACOC_0000648601"/>
</dbReference>
<proteinExistence type="predicted"/>
<protein>
    <submittedName>
        <fullName evidence="1 3">Uncharacterized protein</fullName>
    </submittedName>
</protein>
<reference evidence="3" key="1">
    <citation type="submission" date="2017-02" db="UniProtKB">
        <authorList>
            <consortium name="WormBaseParasite"/>
        </authorList>
    </citation>
    <scope>IDENTIFICATION</scope>
</reference>
<evidence type="ECO:0000313" key="3">
    <source>
        <dbReference type="WBParaSite" id="ACOC_0000648601-mRNA-1"/>
    </source>
</evidence>
<dbReference type="AlphaFoldDB" id="A0A0R3PN86"/>
<organism evidence="3">
    <name type="scientific">Angiostrongylus costaricensis</name>
    <name type="common">Nematode worm</name>
    <dbReference type="NCBI Taxonomy" id="334426"/>
    <lineage>
        <taxon>Eukaryota</taxon>
        <taxon>Metazoa</taxon>
        <taxon>Ecdysozoa</taxon>
        <taxon>Nematoda</taxon>
        <taxon>Chromadorea</taxon>
        <taxon>Rhabditida</taxon>
        <taxon>Rhabditina</taxon>
        <taxon>Rhabditomorpha</taxon>
        <taxon>Strongyloidea</taxon>
        <taxon>Metastrongylidae</taxon>
        <taxon>Angiostrongylus</taxon>
    </lineage>
</organism>
<reference evidence="1 2" key="2">
    <citation type="submission" date="2018-11" db="EMBL/GenBank/DDBJ databases">
        <authorList>
            <consortium name="Pathogen Informatics"/>
        </authorList>
    </citation>
    <scope>NUCLEOTIDE SEQUENCE [LARGE SCALE GENOMIC DNA]</scope>
    <source>
        <strain evidence="1 2">Costa Rica</strain>
    </source>
</reference>
<dbReference type="Proteomes" id="UP000267027">
    <property type="component" value="Unassembled WGS sequence"/>
</dbReference>
<evidence type="ECO:0000313" key="2">
    <source>
        <dbReference type="Proteomes" id="UP000267027"/>
    </source>
</evidence>
<dbReference type="EMBL" id="UYYA01003950">
    <property type="protein sequence ID" value="VDM58072.1"/>
    <property type="molecule type" value="Genomic_DNA"/>
</dbReference>
<keyword evidence="2" id="KW-1185">Reference proteome</keyword>
<accession>A0A0R3PN86</accession>
<name>A0A0R3PN86_ANGCS</name>
<gene>
    <name evidence="1" type="ORF">ACOC_LOCUS6487</name>
</gene>
<sequence>MQYGRTDNALTTAKISGKRTSSAACEWDLMMNVILRVFHSGPSLFQCAFFHGESSNSRPSDIVHAASVANKSSKCPRQGRAKPRKECRFASLLKFHPKKRH</sequence>
<evidence type="ECO:0000313" key="1">
    <source>
        <dbReference type="EMBL" id="VDM58072.1"/>
    </source>
</evidence>